<comment type="caution">
    <text evidence="2">The sequence shown here is derived from an EMBL/GenBank/DDBJ whole genome shotgun (WGS) entry which is preliminary data.</text>
</comment>
<gene>
    <name evidence="2" type="ORF">QO011_006705</name>
</gene>
<dbReference type="RefSeq" id="WP_307282239.1">
    <property type="nucleotide sequence ID" value="NZ_JAUSVX010000017.1"/>
</dbReference>
<dbReference type="SUPFAM" id="SSF54637">
    <property type="entry name" value="Thioesterase/thiol ester dehydrase-isomerase"/>
    <property type="match status" value="1"/>
</dbReference>
<evidence type="ECO:0000313" key="2">
    <source>
        <dbReference type="EMBL" id="MDQ0473669.1"/>
    </source>
</evidence>
<dbReference type="InterPro" id="IPR029069">
    <property type="entry name" value="HotDog_dom_sf"/>
</dbReference>
<proteinExistence type="predicted"/>
<dbReference type="Proteomes" id="UP001242480">
    <property type="component" value="Unassembled WGS sequence"/>
</dbReference>
<dbReference type="InterPro" id="IPR002539">
    <property type="entry name" value="MaoC-like_dom"/>
</dbReference>
<evidence type="ECO:0000313" key="3">
    <source>
        <dbReference type="Proteomes" id="UP001242480"/>
    </source>
</evidence>
<organism evidence="2 3">
    <name type="scientific">Labrys wisconsinensis</name>
    <dbReference type="NCBI Taxonomy" id="425677"/>
    <lineage>
        <taxon>Bacteria</taxon>
        <taxon>Pseudomonadati</taxon>
        <taxon>Pseudomonadota</taxon>
        <taxon>Alphaproteobacteria</taxon>
        <taxon>Hyphomicrobiales</taxon>
        <taxon>Xanthobacteraceae</taxon>
        <taxon>Labrys</taxon>
    </lineage>
</organism>
<dbReference type="PANTHER" id="PTHR43664:SF1">
    <property type="entry name" value="BETA-METHYLMALYL-COA DEHYDRATASE"/>
    <property type="match status" value="1"/>
</dbReference>
<evidence type="ECO:0000259" key="1">
    <source>
        <dbReference type="Pfam" id="PF01575"/>
    </source>
</evidence>
<name>A0ABU0JK82_9HYPH</name>
<feature type="domain" description="MaoC-like" evidence="1">
    <location>
        <begin position="18"/>
        <end position="120"/>
    </location>
</feature>
<dbReference type="PANTHER" id="PTHR43664">
    <property type="entry name" value="MONOAMINE OXIDASE-RELATED"/>
    <property type="match status" value="1"/>
</dbReference>
<dbReference type="Gene3D" id="3.10.129.10">
    <property type="entry name" value="Hotdog Thioesterase"/>
    <property type="match status" value="1"/>
</dbReference>
<reference evidence="2 3" key="1">
    <citation type="submission" date="2023-07" db="EMBL/GenBank/DDBJ databases">
        <title>Genomic Encyclopedia of Type Strains, Phase IV (KMG-IV): sequencing the most valuable type-strain genomes for metagenomic binning, comparative biology and taxonomic classification.</title>
        <authorList>
            <person name="Goeker M."/>
        </authorList>
    </citation>
    <scope>NUCLEOTIDE SEQUENCE [LARGE SCALE GENOMIC DNA]</scope>
    <source>
        <strain evidence="2 3">DSM 19619</strain>
    </source>
</reference>
<accession>A0ABU0JK82</accession>
<dbReference type="EMBL" id="JAUSVX010000017">
    <property type="protein sequence ID" value="MDQ0473669.1"/>
    <property type="molecule type" value="Genomic_DNA"/>
</dbReference>
<protein>
    <submittedName>
        <fullName evidence="2">Acyl dehydratase</fullName>
    </submittedName>
</protein>
<dbReference type="Pfam" id="PF01575">
    <property type="entry name" value="MaoC_dehydratas"/>
    <property type="match status" value="1"/>
</dbReference>
<keyword evidence="3" id="KW-1185">Reference proteome</keyword>
<dbReference type="InterPro" id="IPR052342">
    <property type="entry name" value="MCH/BMMD"/>
</dbReference>
<sequence>MFFEDVTVGFHDELGAFTFTAPDIKHFAARFDPQPFHMDEAAAERSHFGGLVASGWQVAAVWMRLMVAYRERKVAEAEARNKAFGRLGPSPGFRNLVWALPVRAGDTLTYRWEITAKKESASRPDWGLVSMRNWALNQDGGEAFRFDGLVFWERYPRASGG</sequence>
<dbReference type="CDD" id="cd03454">
    <property type="entry name" value="YdeM"/>
    <property type="match status" value="1"/>
</dbReference>